<feature type="compositionally biased region" description="Basic and acidic residues" evidence="1">
    <location>
        <begin position="304"/>
        <end position="315"/>
    </location>
</feature>
<dbReference type="PANTHER" id="PTHR37984:SF5">
    <property type="entry name" value="PROTEIN NYNRIN-LIKE"/>
    <property type="match status" value="1"/>
</dbReference>
<evidence type="ECO:0000259" key="2">
    <source>
        <dbReference type="PROSITE" id="PS50994"/>
    </source>
</evidence>
<feature type="domain" description="Integrase catalytic" evidence="2">
    <location>
        <begin position="1"/>
        <end position="125"/>
    </location>
</feature>
<reference evidence="3" key="1">
    <citation type="journal article" date="2014" name="PLoS ONE">
        <title>Transcriptome-Based Identification of ABC Transporters in the Western Tarnished Plant Bug Lygus hesperus.</title>
        <authorList>
            <person name="Hull J.J."/>
            <person name="Chaney K."/>
            <person name="Geib S.M."/>
            <person name="Fabrick J.A."/>
            <person name="Brent C.S."/>
            <person name="Walsh D."/>
            <person name="Lavine L.C."/>
        </authorList>
    </citation>
    <scope>NUCLEOTIDE SEQUENCE</scope>
</reference>
<reference evidence="3" key="2">
    <citation type="submission" date="2014-07" db="EMBL/GenBank/DDBJ databases">
        <authorList>
            <person name="Hull J."/>
        </authorList>
    </citation>
    <scope>NUCLEOTIDE SEQUENCE</scope>
</reference>
<dbReference type="EMBL" id="GBHO01034339">
    <property type="protein sequence ID" value="JAG09265.1"/>
    <property type="molecule type" value="Transcribed_RNA"/>
</dbReference>
<gene>
    <name evidence="3" type="ORF">CM83_10762</name>
</gene>
<dbReference type="InterPro" id="IPR050951">
    <property type="entry name" value="Retrovirus_Pol_polyprotein"/>
</dbReference>
<feature type="compositionally biased region" description="Basic residues" evidence="1">
    <location>
        <begin position="293"/>
        <end position="303"/>
    </location>
</feature>
<dbReference type="Pfam" id="PF00665">
    <property type="entry name" value="rve"/>
    <property type="match status" value="1"/>
</dbReference>
<proteinExistence type="predicted"/>
<sequence>KWLEAFECKSMTSESTITLLRQVFARFGLPRTLVSDNYSAFAAEEFQKFLRRNGIQHKSGAPYSPQTNGAAENAVRTVKRLLKTTLLEAGPGNLELALQRFLMDYRNTPHATTNVSPAQALMGRNLRNRLDLLRPPLTEERVQRKQEQQIAAYGGKSVNGNPFAVNDEVWVKNYRSQGANWLKATVQKLLGPRRLKVWVPELQLTWIRHVDQTRKGLSDQEEDSSETVVSSPRPAKLPCDSLESPPFKGFSTSRPRTTPQRGRPQQLSPKAKSAPRLSASVVDQSSNIQPRTPRPKRERKPVRRLIDELLEQKEK</sequence>
<protein>
    <submittedName>
        <fullName evidence="3">Uncharacterized protein K02A2.6</fullName>
    </submittedName>
</protein>
<feature type="region of interest" description="Disordered" evidence="1">
    <location>
        <begin position="213"/>
        <end position="315"/>
    </location>
</feature>
<organism evidence="3">
    <name type="scientific">Lygus hesperus</name>
    <name type="common">Western plant bug</name>
    <dbReference type="NCBI Taxonomy" id="30085"/>
    <lineage>
        <taxon>Eukaryota</taxon>
        <taxon>Metazoa</taxon>
        <taxon>Ecdysozoa</taxon>
        <taxon>Arthropoda</taxon>
        <taxon>Hexapoda</taxon>
        <taxon>Insecta</taxon>
        <taxon>Pterygota</taxon>
        <taxon>Neoptera</taxon>
        <taxon>Paraneoptera</taxon>
        <taxon>Hemiptera</taxon>
        <taxon>Heteroptera</taxon>
        <taxon>Panheteroptera</taxon>
        <taxon>Cimicomorpha</taxon>
        <taxon>Miridae</taxon>
        <taxon>Mirini</taxon>
        <taxon>Lygus</taxon>
    </lineage>
</organism>
<dbReference type="GO" id="GO:0015074">
    <property type="term" value="P:DNA integration"/>
    <property type="evidence" value="ECO:0007669"/>
    <property type="project" value="InterPro"/>
</dbReference>
<dbReference type="PROSITE" id="PS50994">
    <property type="entry name" value="INTEGRASE"/>
    <property type="match status" value="1"/>
</dbReference>
<dbReference type="InterPro" id="IPR012337">
    <property type="entry name" value="RNaseH-like_sf"/>
</dbReference>
<dbReference type="InterPro" id="IPR036397">
    <property type="entry name" value="RNaseH_sf"/>
</dbReference>
<feature type="non-terminal residue" evidence="3">
    <location>
        <position position="1"/>
    </location>
</feature>
<dbReference type="AlphaFoldDB" id="A0A0A9WWN2"/>
<dbReference type="GO" id="GO:0003676">
    <property type="term" value="F:nucleic acid binding"/>
    <property type="evidence" value="ECO:0007669"/>
    <property type="project" value="InterPro"/>
</dbReference>
<feature type="compositionally biased region" description="Low complexity" evidence="1">
    <location>
        <begin position="251"/>
        <end position="266"/>
    </location>
</feature>
<dbReference type="PANTHER" id="PTHR37984">
    <property type="entry name" value="PROTEIN CBG26694"/>
    <property type="match status" value="1"/>
</dbReference>
<evidence type="ECO:0000313" key="3">
    <source>
        <dbReference type="EMBL" id="JAG09265.1"/>
    </source>
</evidence>
<accession>A0A0A9WWN2</accession>
<dbReference type="SUPFAM" id="SSF53098">
    <property type="entry name" value="Ribonuclease H-like"/>
    <property type="match status" value="1"/>
</dbReference>
<evidence type="ECO:0000256" key="1">
    <source>
        <dbReference type="SAM" id="MobiDB-lite"/>
    </source>
</evidence>
<name>A0A0A9WWN2_LYGHE</name>
<dbReference type="Gene3D" id="3.30.420.10">
    <property type="entry name" value="Ribonuclease H-like superfamily/Ribonuclease H"/>
    <property type="match status" value="1"/>
</dbReference>
<dbReference type="InterPro" id="IPR001584">
    <property type="entry name" value="Integrase_cat-core"/>
</dbReference>